<feature type="compositionally biased region" description="Basic and acidic residues" evidence="10">
    <location>
        <begin position="353"/>
        <end position="366"/>
    </location>
</feature>
<keyword evidence="3 8" id="KW-0132">Cell division</keyword>
<comment type="subcellular location">
    <subcellularLocation>
        <location evidence="8">Cytoplasm</location>
    </subcellularLocation>
    <text evidence="8">Assembles at midcell at the inner surface of the cytoplasmic membrane.</text>
</comment>
<keyword evidence="7 8" id="KW-0131">Cell cycle</keyword>
<dbReference type="InterPro" id="IPR037103">
    <property type="entry name" value="Tubulin/FtsZ-like_C"/>
</dbReference>
<dbReference type="InterPro" id="IPR018316">
    <property type="entry name" value="Tubulin/FtsZ_2-layer-sand-dom"/>
</dbReference>
<evidence type="ECO:0000259" key="12">
    <source>
        <dbReference type="SMART" id="SM00865"/>
    </source>
</evidence>
<gene>
    <name evidence="8" type="primary">ftsZ</name>
    <name evidence="13" type="ORF">PL11_000795</name>
</gene>
<feature type="region of interest" description="Disordered" evidence="10">
    <location>
        <begin position="319"/>
        <end position="433"/>
    </location>
</feature>
<dbReference type="Gene3D" id="3.30.1330.20">
    <property type="entry name" value="Tubulin/FtsZ, C-terminal domain"/>
    <property type="match status" value="1"/>
</dbReference>
<sequence length="433" mass="45749">MEYSLDSAQSHGAKIKVFGVGGGGSNAVNQMISQDVKGVEFIVANTDVQALETSKAETRIQLGPKLTRGLGAGSNPEIGAKAAEESEEAITEALEGADMVFVTAGMGGGTGNGAAPVVAKIAKDSGALTVGVVTRPFSFEGPKRSKYADDGVAQLKENVDTLIVISNNRLLEMVDKKTPMMEAFKEADNVLRQGVQGISDLITSPGYVNLDFADVKTTMSDQGSALMGVGTANGENRTAEATKKAISSPLLEVSIDGAEQVLLNITGGPDLSLFEAQDASDIVAQAATSDVNIIFGTSIDENLGDEVRVTVIATGIDARREQQRGGRGEARRSRPATRFAAPQQPQAAPASNNDRDLADTSDRQPAEDPLGNWDIRKQPSSSRTDAPDSGQFNDVEKKDFDPFQADLPDDDPTKDSGDDADDVPPFLKHRRNR</sequence>
<dbReference type="GO" id="GO:0000917">
    <property type="term" value="P:division septum assembly"/>
    <property type="evidence" value="ECO:0007669"/>
    <property type="project" value="UniProtKB-KW"/>
</dbReference>
<keyword evidence="2 8" id="KW-0963">Cytoplasm</keyword>
<dbReference type="EMBL" id="CP018906">
    <property type="protein sequence ID" value="AQW20574.1"/>
    <property type="molecule type" value="Genomic_DNA"/>
</dbReference>
<organism evidence="13 14">
    <name type="scientific">Lentilactobacillus curieae</name>
    <dbReference type="NCBI Taxonomy" id="1138822"/>
    <lineage>
        <taxon>Bacteria</taxon>
        <taxon>Bacillati</taxon>
        <taxon>Bacillota</taxon>
        <taxon>Bacilli</taxon>
        <taxon>Lactobacillales</taxon>
        <taxon>Lactobacillaceae</taxon>
        <taxon>Lentilactobacillus</taxon>
    </lineage>
</organism>
<dbReference type="CDD" id="cd02201">
    <property type="entry name" value="FtsZ_type1"/>
    <property type="match status" value="1"/>
</dbReference>
<evidence type="ECO:0000256" key="5">
    <source>
        <dbReference type="ARBA" id="ARBA00023134"/>
    </source>
</evidence>
<keyword evidence="4 8" id="KW-0547">Nucleotide-binding</keyword>
<dbReference type="Pfam" id="PF00091">
    <property type="entry name" value="Tubulin"/>
    <property type="match status" value="1"/>
</dbReference>
<dbReference type="InterPro" id="IPR003008">
    <property type="entry name" value="Tubulin_FtsZ_GTPase"/>
</dbReference>
<feature type="binding site" evidence="8">
    <location>
        <begin position="22"/>
        <end position="26"/>
    </location>
    <ligand>
        <name>GTP</name>
        <dbReference type="ChEBI" id="CHEBI:37565"/>
    </ligand>
</feature>
<dbReference type="InterPro" id="IPR000158">
    <property type="entry name" value="Cell_div_FtsZ"/>
</dbReference>
<dbReference type="FunFam" id="3.40.50.1440:FF:000023">
    <property type="entry name" value="Cell division protein FtsZ"/>
    <property type="match status" value="1"/>
</dbReference>
<dbReference type="Pfam" id="PF12327">
    <property type="entry name" value="FtsZ_C"/>
    <property type="match status" value="1"/>
</dbReference>
<proteinExistence type="inferred from homology"/>
<dbReference type="GO" id="GO:0005737">
    <property type="term" value="C:cytoplasm"/>
    <property type="evidence" value="ECO:0007669"/>
    <property type="project" value="UniProtKB-SubCell"/>
</dbReference>
<dbReference type="KEGG" id="lcu:PL11_000795"/>
<dbReference type="GO" id="GO:0051258">
    <property type="term" value="P:protein polymerization"/>
    <property type="evidence" value="ECO:0007669"/>
    <property type="project" value="UniProtKB-UniRule"/>
</dbReference>
<feature type="binding site" evidence="8">
    <location>
        <begin position="109"/>
        <end position="111"/>
    </location>
    <ligand>
        <name>GTP</name>
        <dbReference type="ChEBI" id="CHEBI:37565"/>
    </ligand>
</feature>
<feature type="compositionally biased region" description="Basic and acidic residues" evidence="10">
    <location>
        <begin position="319"/>
        <end position="332"/>
    </location>
</feature>
<feature type="domain" description="Tubulin/FtsZ 2-layer sandwich" evidence="12">
    <location>
        <begin position="208"/>
        <end position="325"/>
    </location>
</feature>
<dbReference type="PRINTS" id="PR00423">
    <property type="entry name" value="CELLDVISFTSZ"/>
</dbReference>
<evidence type="ECO:0000256" key="9">
    <source>
        <dbReference type="NCBIfam" id="TIGR00065"/>
    </source>
</evidence>
<evidence type="ECO:0000313" key="14">
    <source>
        <dbReference type="Proteomes" id="UP000030361"/>
    </source>
</evidence>
<dbReference type="eggNOG" id="COG0206">
    <property type="taxonomic scope" value="Bacteria"/>
</dbReference>
<keyword evidence="6 8" id="KW-0717">Septation</keyword>
<dbReference type="InterPro" id="IPR024757">
    <property type="entry name" value="FtsZ_C"/>
</dbReference>
<dbReference type="Proteomes" id="UP000030361">
    <property type="component" value="Chromosome"/>
</dbReference>
<dbReference type="SUPFAM" id="SSF52490">
    <property type="entry name" value="Tubulin nucleotide-binding domain-like"/>
    <property type="match status" value="1"/>
</dbReference>
<evidence type="ECO:0000259" key="11">
    <source>
        <dbReference type="SMART" id="SM00864"/>
    </source>
</evidence>
<dbReference type="OrthoDB" id="9813375at2"/>
<accession>A0A1S6QG32</accession>
<dbReference type="InterPro" id="IPR045061">
    <property type="entry name" value="FtsZ/CetZ"/>
</dbReference>
<dbReference type="InterPro" id="IPR020805">
    <property type="entry name" value="Cell_div_FtsZ_CS"/>
</dbReference>
<comment type="function">
    <text evidence="8">Essential cell division protein that forms a contractile ring structure (Z ring) at the future cell division site. The regulation of the ring assembly controls the timing and the location of cell division. One of the functions of the FtsZ ring is to recruit other cell division proteins to the septum to produce a new cell wall between the dividing cells. Binds GTP and shows GTPase activity.</text>
</comment>
<evidence type="ECO:0000256" key="3">
    <source>
        <dbReference type="ARBA" id="ARBA00022618"/>
    </source>
</evidence>
<feature type="compositionally biased region" description="Low complexity" evidence="10">
    <location>
        <begin position="340"/>
        <end position="350"/>
    </location>
</feature>
<keyword evidence="14" id="KW-1185">Reference proteome</keyword>
<evidence type="ECO:0000256" key="1">
    <source>
        <dbReference type="ARBA" id="ARBA00009690"/>
    </source>
</evidence>
<evidence type="ECO:0000256" key="2">
    <source>
        <dbReference type="ARBA" id="ARBA00022490"/>
    </source>
</evidence>
<dbReference type="InterPro" id="IPR036525">
    <property type="entry name" value="Tubulin/FtsZ_GTPase_sf"/>
</dbReference>
<keyword evidence="5 8" id="KW-0342">GTP-binding</keyword>
<dbReference type="GO" id="GO:0043093">
    <property type="term" value="P:FtsZ-dependent cytokinesis"/>
    <property type="evidence" value="ECO:0007669"/>
    <property type="project" value="UniProtKB-UniRule"/>
</dbReference>
<feature type="domain" description="Tubulin/FtsZ GTPase" evidence="11">
    <location>
        <begin position="14"/>
        <end position="206"/>
    </location>
</feature>
<dbReference type="Gene3D" id="3.40.50.1440">
    <property type="entry name" value="Tubulin/FtsZ, GTPase domain"/>
    <property type="match status" value="1"/>
</dbReference>
<evidence type="ECO:0000256" key="10">
    <source>
        <dbReference type="SAM" id="MobiDB-lite"/>
    </source>
</evidence>
<dbReference type="GO" id="GO:0003924">
    <property type="term" value="F:GTPase activity"/>
    <property type="evidence" value="ECO:0007669"/>
    <property type="project" value="UniProtKB-UniRule"/>
</dbReference>
<protein>
    <recommendedName>
        <fullName evidence="8 9">Cell division protein FtsZ</fullName>
    </recommendedName>
</protein>
<feature type="binding site" evidence="8">
    <location>
        <position position="140"/>
    </location>
    <ligand>
        <name>GTP</name>
        <dbReference type="ChEBI" id="CHEBI:37565"/>
    </ligand>
</feature>
<dbReference type="RefSeq" id="WP_035168570.1">
    <property type="nucleotide sequence ID" value="NZ_CP018906.1"/>
</dbReference>
<dbReference type="PANTHER" id="PTHR30314">
    <property type="entry name" value="CELL DIVISION PROTEIN FTSZ-RELATED"/>
    <property type="match status" value="1"/>
</dbReference>
<dbReference type="AlphaFoldDB" id="A0A1S6QG32"/>
<feature type="binding site" evidence="8">
    <location>
        <position position="188"/>
    </location>
    <ligand>
        <name>GTP</name>
        <dbReference type="ChEBI" id="CHEBI:37565"/>
    </ligand>
</feature>
<evidence type="ECO:0000313" key="13">
    <source>
        <dbReference type="EMBL" id="AQW20574.1"/>
    </source>
</evidence>
<dbReference type="PROSITE" id="PS01134">
    <property type="entry name" value="FTSZ_1"/>
    <property type="match status" value="1"/>
</dbReference>
<dbReference type="NCBIfam" id="TIGR00065">
    <property type="entry name" value="ftsZ"/>
    <property type="match status" value="1"/>
</dbReference>
<dbReference type="GO" id="GO:0005525">
    <property type="term" value="F:GTP binding"/>
    <property type="evidence" value="ECO:0007669"/>
    <property type="project" value="UniProtKB-UniRule"/>
</dbReference>
<dbReference type="SUPFAM" id="SSF55307">
    <property type="entry name" value="Tubulin C-terminal domain-like"/>
    <property type="match status" value="1"/>
</dbReference>
<comment type="subunit">
    <text evidence="8">Homodimer. Polymerizes to form a dynamic ring structure in a strictly GTP-dependent manner. Interacts directly with several other division proteins.</text>
</comment>
<name>A0A1S6QG32_9LACO</name>
<dbReference type="HAMAP" id="MF_00909">
    <property type="entry name" value="FtsZ"/>
    <property type="match status" value="1"/>
</dbReference>
<dbReference type="SMART" id="SM00865">
    <property type="entry name" value="Tubulin_C"/>
    <property type="match status" value="1"/>
</dbReference>
<dbReference type="SMART" id="SM00864">
    <property type="entry name" value="Tubulin"/>
    <property type="match status" value="1"/>
</dbReference>
<evidence type="ECO:0000256" key="6">
    <source>
        <dbReference type="ARBA" id="ARBA00023210"/>
    </source>
</evidence>
<feature type="binding site" evidence="8">
    <location>
        <position position="144"/>
    </location>
    <ligand>
        <name>GTP</name>
        <dbReference type="ChEBI" id="CHEBI:37565"/>
    </ligand>
</feature>
<dbReference type="GO" id="GO:0032153">
    <property type="term" value="C:cell division site"/>
    <property type="evidence" value="ECO:0007669"/>
    <property type="project" value="UniProtKB-UniRule"/>
</dbReference>
<comment type="similarity">
    <text evidence="1 8">Belongs to the FtsZ family.</text>
</comment>
<evidence type="ECO:0000256" key="8">
    <source>
        <dbReference type="HAMAP-Rule" id="MF_00909"/>
    </source>
</evidence>
<evidence type="ECO:0000256" key="4">
    <source>
        <dbReference type="ARBA" id="ARBA00022741"/>
    </source>
</evidence>
<dbReference type="InterPro" id="IPR008280">
    <property type="entry name" value="Tub_FtsZ_C"/>
</dbReference>
<reference evidence="13 14" key="1">
    <citation type="journal article" date="2015" name="Genome Announc.">
        <title>Genome Sequence of Lactobacillus curieae CCTCC M 2011381T, a Novel Producer of Gamma-aminobutyric Acid.</title>
        <authorList>
            <person name="Wang Y."/>
            <person name="Wang Y."/>
            <person name="Lang C."/>
            <person name="Wei D."/>
            <person name="Xu P."/>
            <person name="Xie J."/>
        </authorList>
    </citation>
    <scope>NUCLEOTIDE SEQUENCE [LARGE SCALE GENOMIC DNA]</scope>
    <source>
        <strain evidence="13 14">CCTCC M 2011381</strain>
    </source>
</reference>
<evidence type="ECO:0000256" key="7">
    <source>
        <dbReference type="ARBA" id="ARBA00023306"/>
    </source>
</evidence>
<dbReference type="PANTHER" id="PTHR30314:SF3">
    <property type="entry name" value="MITOCHONDRIAL DIVISION PROTEIN FSZA"/>
    <property type="match status" value="1"/>
</dbReference>